<dbReference type="PhylomeDB" id="R7QLU1"/>
<protein>
    <recommendedName>
        <fullName evidence="4">BTB domain-containing protein</fullName>
    </recommendedName>
</protein>
<dbReference type="RefSeq" id="XP_005718960.1">
    <property type="nucleotide sequence ID" value="XM_005718903.1"/>
</dbReference>
<evidence type="ECO:0000313" key="2">
    <source>
        <dbReference type="EMBL" id="CDF39049.1"/>
    </source>
</evidence>
<dbReference type="KEGG" id="ccp:CHC_T00006536001"/>
<evidence type="ECO:0008006" key="4">
    <source>
        <dbReference type="Google" id="ProtNLM"/>
    </source>
</evidence>
<dbReference type="Gene3D" id="3.30.710.10">
    <property type="entry name" value="Potassium Channel Kv1.1, Chain A"/>
    <property type="match status" value="1"/>
</dbReference>
<proteinExistence type="predicted"/>
<feature type="region of interest" description="Disordered" evidence="1">
    <location>
        <begin position="197"/>
        <end position="217"/>
    </location>
</feature>
<keyword evidence="3" id="KW-1185">Reference proteome</keyword>
<dbReference type="GeneID" id="17326679"/>
<dbReference type="EMBL" id="HG001992">
    <property type="protein sequence ID" value="CDF39049.1"/>
    <property type="molecule type" value="Genomic_DNA"/>
</dbReference>
<sequence>MSCPSLPPWEADTLTLRPSRAYLDLFCSHYRAIDTADPLLHFRFTPSAPEQPVHHSRLLFVGGPLAALATRDFREKNSAVVTLSPLDAPDVFALIRRFLYAAPLPLEDVAVDRLLRLARATHRWQLTPLFEALCTFVAEQGFLDDPQNVLQAADLSTLPDVPPLFVTTFWTAAAKAFDDFGPQPLPKRGRCRLALEDSDDEDAASSSEQNPGTSAKSADIPPILARLCPRFPHIWDIALSQQILPSFLLSVSSFSKRDLTIDLLDLLVQYIEPRLASDDVLVRLFSALDPGAVSAERLFERPSLVSECSPRAMRLLAKSILSASHLKHEMSFSWEIPSMVSGMVRKTFFFGACSYAGKDNAFSALSARVHIEEDKGLYSTESCVLFNLDALVTGGSPSMFHLQWDVGHAFPLKDKDMDLRVAIIDSDCSCPCYRARGGKEVQLAKGLYEPNLYEWKRSEKVERSNKISVVLPKDSFEALRERHNYSTSNPLTIWLHVRLR</sequence>
<dbReference type="AlphaFoldDB" id="R7QLU1"/>
<dbReference type="InterPro" id="IPR011333">
    <property type="entry name" value="SKP1/BTB/POZ_sf"/>
</dbReference>
<organism evidence="2 3">
    <name type="scientific">Chondrus crispus</name>
    <name type="common">Carrageen Irish moss</name>
    <name type="synonym">Polymorpha crispa</name>
    <dbReference type="NCBI Taxonomy" id="2769"/>
    <lineage>
        <taxon>Eukaryota</taxon>
        <taxon>Rhodophyta</taxon>
        <taxon>Florideophyceae</taxon>
        <taxon>Rhodymeniophycidae</taxon>
        <taxon>Gigartinales</taxon>
        <taxon>Gigartinaceae</taxon>
        <taxon>Chondrus</taxon>
    </lineage>
</organism>
<evidence type="ECO:0000313" key="3">
    <source>
        <dbReference type="Proteomes" id="UP000012073"/>
    </source>
</evidence>
<dbReference type="Proteomes" id="UP000012073">
    <property type="component" value="Unassembled WGS sequence"/>
</dbReference>
<evidence type="ECO:0000256" key="1">
    <source>
        <dbReference type="SAM" id="MobiDB-lite"/>
    </source>
</evidence>
<gene>
    <name evidence="2" type="ORF">CHC_T00006536001</name>
</gene>
<name>R7QLU1_CHOCR</name>
<accession>R7QLU1</accession>
<dbReference type="Gramene" id="CDF39049">
    <property type="protein sequence ID" value="CDF39049"/>
    <property type="gene ID" value="CHC_T00006536001"/>
</dbReference>
<reference evidence="3" key="1">
    <citation type="journal article" date="2013" name="Proc. Natl. Acad. Sci. U.S.A.">
        <title>Genome structure and metabolic features in the red seaweed Chondrus crispus shed light on evolution of the Archaeplastida.</title>
        <authorList>
            <person name="Collen J."/>
            <person name="Porcel B."/>
            <person name="Carre W."/>
            <person name="Ball S.G."/>
            <person name="Chaparro C."/>
            <person name="Tonon T."/>
            <person name="Barbeyron T."/>
            <person name="Michel G."/>
            <person name="Noel B."/>
            <person name="Valentin K."/>
            <person name="Elias M."/>
            <person name="Artiguenave F."/>
            <person name="Arun A."/>
            <person name="Aury J.M."/>
            <person name="Barbosa-Neto J.F."/>
            <person name="Bothwell J.H."/>
            <person name="Bouget F.Y."/>
            <person name="Brillet L."/>
            <person name="Cabello-Hurtado F."/>
            <person name="Capella-Gutierrez S."/>
            <person name="Charrier B."/>
            <person name="Cladiere L."/>
            <person name="Cock J.M."/>
            <person name="Coelho S.M."/>
            <person name="Colleoni C."/>
            <person name="Czjzek M."/>
            <person name="Da Silva C."/>
            <person name="Delage L."/>
            <person name="Denoeud F."/>
            <person name="Deschamps P."/>
            <person name="Dittami S.M."/>
            <person name="Gabaldon T."/>
            <person name="Gachon C.M."/>
            <person name="Groisillier A."/>
            <person name="Herve C."/>
            <person name="Jabbari K."/>
            <person name="Katinka M."/>
            <person name="Kloareg B."/>
            <person name="Kowalczyk N."/>
            <person name="Labadie K."/>
            <person name="Leblanc C."/>
            <person name="Lopez P.J."/>
            <person name="McLachlan D.H."/>
            <person name="Meslet-Cladiere L."/>
            <person name="Moustafa A."/>
            <person name="Nehr Z."/>
            <person name="Nyvall Collen P."/>
            <person name="Panaud O."/>
            <person name="Partensky F."/>
            <person name="Poulain J."/>
            <person name="Rensing S.A."/>
            <person name="Rousvoal S."/>
            <person name="Samson G."/>
            <person name="Symeonidi A."/>
            <person name="Weissenbach J."/>
            <person name="Zambounis A."/>
            <person name="Wincker P."/>
            <person name="Boyen C."/>
        </authorList>
    </citation>
    <scope>NUCLEOTIDE SEQUENCE [LARGE SCALE GENOMIC DNA]</scope>
    <source>
        <strain evidence="3">cv. Stackhouse</strain>
    </source>
</reference>